<organism evidence="10 11">
    <name type="scientific">Entomortierella parvispora</name>
    <dbReference type="NCBI Taxonomy" id="205924"/>
    <lineage>
        <taxon>Eukaryota</taxon>
        <taxon>Fungi</taxon>
        <taxon>Fungi incertae sedis</taxon>
        <taxon>Mucoromycota</taxon>
        <taxon>Mortierellomycotina</taxon>
        <taxon>Mortierellomycetes</taxon>
        <taxon>Mortierellales</taxon>
        <taxon>Mortierellaceae</taxon>
        <taxon>Entomortierella</taxon>
    </lineage>
</organism>
<dbReference type="InterPro" id="IPR019734">
    <property type="entry name" value="TPR_rpt"/>
</dbReference>
<dbReference type="EC" id="5.2.1.8" evidence="2 7"/>
<evidence type="ECO:0000256" key="8">
    <source>
        <dbReference type="PROSITE-ProRule" id="PRU00339"/>
    </source>
</evidence>
<keyword evidence="11" id="KW-1185">Reference proteome</keyword>
<evidence type="ECO:0000259" key="9">
    <source>
        <dbReference type="PROSITE" id="PS50059"/>
    </source>
</evidence>
<evidence type="ECO:0000256" key="2">
    <source>
        <dbReference type="ARBA" id="ARBA00013194"/>
    </source>
</evidence>
<dbReference type="FunFam" id="3.10.50.40:FF:000006">
    <property type="entry name" value="Peptidyl-prolyl cis-trans isomerase"/>
    <property type="match status" value="1"/>
</dbReference>
<keyword evidence="5 7" id="KW-0697">Rotamase</keyword>
<dbReference type="Pfam" id="PF00254">
    <property type="entry name" value="FKBP_C"/>
    <property type="match status" value="1"/>
</dbReference>
<comment type="caution">
    <text evidence="10">The sequence shown here is derived from an EMBL/GenBank/DDBJ whole genome shotgun (WGS) entry which is preliminary data.</text>
</comment>
<keyword evidence="6 7" id="KW-0413">Isomerase</keyword>
<evidence type="ECO:0000256" key="7">
    <source>
        <dbReference type="PROSITE-ProRule" id="PRU00277"/>
    </source>
</evidence>
<evidence type="ECO:0000313" key="11">
    <source>
        <dbReference type="Proteomes" id="UP000827284"/>
    </source>
</evidence>
<feature type="repeat" description="TPR" evidence="8">
    <location>
        <begin position="219"/>
        <end position="252"/>
    </location>
</feature>
<dbReference type="PROSITE" id="PS50059">
    <property type="entry name" value="FKBP_PPIASE"/>
    <property type="match status" value="1"/>
</dbReference>
<dbReference type="InterPro" id="IPR011990">
    <property type="entry name" value="TPR-like_helical_dom_sf"/>
</dbReference>
<dbReference type="GO" id="GO:0003755">
    <property type="term" value="F:peptidyl-prolyl cis-trans isomerase activity"/>
    <property type="evidence" value="ECO:0007669"/>
    <property type="project" value="UniProtKB-KW"/>
</dbReference>
<evidence type="ECO:0000313" key="10">
    <source>
        <dbReference type="EMBL" id="GJJ74513.1"/>
    </source>
</evidence>
<reference evidence="10" key="2">
    <citation type="journal article" date="2022" name="Microbiol. Resour. Announc.">
        <title>Whole-Genome Sequence of Entomortierella parvispora E1425, a Mucoromycotan Fungus Associated with Burkholderiaceae-Related Endosymbiotic Bacteria.</title>
        <authorList>
            <person name="Herlambang A."/>
            <person name="Guo Y."/>
            <person name="Takashima Y."/>
            <person name="Narisawa K."/>
            <person name="Ohta H."/>
            <person name="Nishizawa T."/>
        </authorList>
    </citation>
    <scope>NUCLEOTIDE SEQUENCE</scope>
    <source>
        <strain evidence="10">E1425</strain>
    </source>
</reference>
<keyword evidence="3" id="KW-0677">Repeat</keyword>
<dbReference type="Pfam" id="PF14559">
    <property type="entry name" value="TPR_19"/>
    <property type="match status" value="1"/>
</dbReference>
<dbReference type="PANTHER" id="PTHR46512:SF9">
    <property type="entry name" value="PEPTIDYLPROLYL ISOMERASE"/>
    <property type="match status" value="1"/>
</dbReference>
<feature type="domain" description="PPIase FKBP-type" evidence="9">
    <location>
        <begin position="34"/>
        <end position="123"/>
    </location>
</feature>
<gene>
    <name evidence="10" type="ORF">EMPS_06871</name>
</gene>
<name>A0A9P3LXW0_9FUNG</name>
<dbReference type="Gene3D" id="1.25.40.10">
    <property type="entry name" value="Tetratricopeptide repeat domain"/>
    <property type="match status" value="1"/>
</dbReference>
<comment type="catalytic activity">
    <reaction evidence="1 7">
        <text>[protein]-peptidylproline (omega=180) = [protein]-peptidylproline (omega=0)</text>
        <dbReference type="Rhea" id="RHEA:16237"/>
        <dbReference type="Rhea" id="RHEA-COMP:10747"/>
        <dbReference type="Rhea" id="RHEA-COMP:10748"/>
        <dbReference type="ChEBI" id="CHEBI:83833"/>
        <dbReference type="ChEBI" id="CHEBI:83834"/>
        <dbReference type="EC" id="5.2.1.8"/>
    </reaction>
</comment>
<evidence type="ECO:0000256" key="1">
    <source>
        <dbReference type="ARBA" id="ARBA00000971"/>
    </source>
</evidence>
<dbReference type="SMART" id="SM00028">
    <property type="entry name" value="TPR"/>
    <property type="match status" value="2"/>
</dbReference>
<evidence type="ECO:0000256" key="5">
    <source>
        <dbReference type="ARBA" id="ARBA00023110"/>
    </source>
</evidence>
<evidence type="ECO:0000256" key="6">
    <source>
        <dbReference type="ARBA" id="ARBA00023235"/>
    </source>
</evidence>
<dbReference type="InterPro" id="IPR046357">
    <property type="entry name" value="PPIase_dom_sf"/>
</dbReference>
<evidence type="ECO:0000256" key="3">
    <source>
        <dbReference type="ARBA" id="ARBA00022737"/>
    </source>
</evidence>
<dbReference type="OrthoDB" id="1902587at2759"/>
<proteinExistence type="predicted"/>
<protein>
    <recommendedName>
        <fullName evidence="2 7">peptidylprolyl isomerase</fullName>
        <ecNumber evidence="2 7">5.2.1.8</ecNumber>
    </recommendedName>
</protein>
<dbReference type="SUPFAM" id="SSF48452">
    <property type="entry name" value="TPR-like"/>
    <property type="match status" value="1"/>
</dbReference>
<dbReference type="InterPro" id="IPR050754">
    <property type="entry name" value="FKBP4/5/8-like"/>
</dbReference>
<dbReference type="EMBL" id="BQFW01000009">
    <property type="protein sequence ID" value="GJJ74513.1"/>
    <property type="molecule type" value="Genomic_DNA"/>
</dbReference>
<dbReference type="SUPFAM" id="SSF54534">
    <property type="entry name" value="FKBP-like"/>
    <property type="match status" value="1"/>
</dbReference>
<dbReference type="InterPro" id="IPR001179">
    <property type="entry name" value="PPIase_FKBP_dom"/>
</dbReference>
<dbReference type="PANTHER" id="PTHR46512">
    <property type="entry name" value="PEPTIDYLPROLYL ISOMERASE"/>
    <property type="match status" value="1"/>
</dbReference>
<dbReference type="Proteomes" id="UP000827284">
    <property type="component" value="Unassembled WGS sequence"/>
</dbReference>
<sequence length="283" mass="30616">MTDVTIPEDYLPIVDGLLWKKILKEGSGESPVPQSNVNVHYVGTIFTTGDKFDSSRDRSSPFTFKLGVGQVIKGWDQGVITMKIGELAELVCAPEYGYGASGSPPKIPGNSYLKFEVELLSFQESADSPKAKLELGAKKKDQGNAAFKEGDNATAAQAYRAGADTLKDSRGFTPEQLAAATPLRVALLSNLAAACLKLNDHNEAMEACLEALDIQEDNVKVVYRLAQAYLGLSEFDDAKKTAQRGIEIAPEGDTTFASLLAVIQSKRAAYMKKQKATYSKMFS</sequence>
<dbReference type="AlphaFoldDB" id="A0A9P3LXW0"/>
<dbReference type="PROSITE" id="PS50005">
    <property type="entry name" value="TPR"/>
    <property type="match status" value="1"/>
</dbReference>
<evidence type="ECO:0000256" key="4">
    <source>
        <dbReference type="ARBA" id="ARBA00022803"/>
    </source>
</evidence>
<dbReference type="Gene3D" id="3.10.50.40">
    <property type="match status" value="1"/>
</dbReference>
<reference evidence="10" key="1">
    <citation type="submission" date="2021-11" db="EMBL/GenBank/DDBJ databases">
        <authorList>
            <person name="Herlambang A."/>
            <person name="Guo Y."/>
            <person name="Takashima Y."/>
            <person name="Nishizawa T."/>
        </authorList>
    </citation>
    <scope>NUCLEOTIDE SEQUENCE</scope>
    <source>
        <strain evidence="10">E1425</strain>
    </source>
</reference>
<keyword evidence="4 8" id="KW-0802">TPR repeat</keyword>
<accession>A0A9P3LXW0</accession>